<dbReference type="SUPFAM" id="SSF53187">
    <property type="entry name" value="Zn-dependent exopeptidases"/>
    <property type="match status" value="1"/>
</dbReference>
<protein>
    <submittedName>
        <fullName evidence="8">Alkaline phosphatase isozyme conversion protein</fullName>
    </submittedName>
</protein>
<accession>A0A1G4Y319</accession>
<dbReference type="GO" id="GO:0008235">
    <property type="term" value="F:metalloexopeptidase activity"/>
    <property type="evidence" value="ECO:0007669"/>
    <property type="project" value="InterPro"/>
</dbReference>
<dbReference type="FunFam" id="3.40.630.10:FF:000038">
    <property type="entry name" value="Alkaline phosphatase isozyme conversion"/>
    <property type="match status" value="1"/>
</dbReference>
<dbReference type="PANTHER" id="PTHR12147:SF56">
    <property type="entry name" value="AMINOPEPTIDASE YDR415C-RELATED"/>
    <property type="match status" value="1"/>
</dbReference>
<dbReference type="NCBIfam" id="NF007568">
    <property type="entry name" value="PRK10199.1"/>
    <property type="match status" value="1"/>
</dbReference>
<dbReference type="Gene3D" id="3.40.630.10">
    <property type="entry name" value="Zn peptidases"/>
    <property type="match status" value="1"/>
</dbReference>
<keyword evidence="1" id="KW-0031">Aminopeptidase</keyword>
<dbReference type="InterPro" id="IPR007484">
    <property type="entry name" value="Peptidase_M28"/>
</dbReference>
<dbReference type="GO" id="GO:0006508">
    <property type="term" value="P:proteolysis"/>
    <property type="evidence" value="ECO:0007669"/>
    <property type="project" value="UniProtKB-KW"/>
</dbReference>
<dbReference type="EMBL" id="FMUI01000004">
    <property type="protein sequence ID" value="SCX47773.1"/>
    <property type="molecule type" value="Genomic_DNA"/>
</dbReference>
<evidence type="ECO:0000256" key="2">
    <source>
        <dbReference type="ARBA" id="ARBA00022670"/>
    </source>
</evidence>
<sequence length="368" mass="40430">MKLCKAGHSFILSAVKILLLKGLTMFSALRLRTAALALGVCFILPVSARTSQPGDFATEQARHIATLFPGRMTGTPAEMLSADYVQQQFEQMGYQSDIRKFKTRYRYTAKDNQQNWQNVTGSTVIAAHEGKLPQQIIIMAHLDTYAPRSDADVDNNLGGLTLQGIDDNAAAVGVMLELAQALKQTPTQYGIRFVATSGEEEGQLGAESYLARMSDKERKNTLLVINMNNLIVGDKLYFSSGKNTPASVRKLTRDRALAIARSHGILAMSAPVTTTKNNHSANDAQVFDQASIPVLSVEATNWSLGLKDGNQQRAKSKTFPEGVSHHNARLDNQQYIDQALPGRIERRSRDVVRIMLPLVSELAKTTKN</sequence>
<dbReference type="Proteomes" id="UP000183569">
    <property type="component" value="Unassembled WGS sequence"/>
</dbReference>
<dbReference type="PANTHER" id="PTHR12147">
    <property type="entry name" value="METALLOPEPTIDASE M28 FAMILY MEMBER"/>
    <property type="match status" value="1"/>
</dbReference>
<keyword evidence="5" id="KW-0378">Hydrolase</keyword>
<keyword evidence="3" id="KW-0479">Metal-binding</keyword>
<feature type="domain" description="Peptidase M28" evidence="7">
    <location>
        <begin position="124"/>
        <end position="348"/>
    </location>
</feature>
<evidence type="ECO:0000256" key="4">
    <source>
        <dbReference type="ARBA" id="ARBA00022729"/>
    </source>
</evidence>
<proteinExistence type="predicted"/>
<dbReference type="InterPro" id="IPR045175">
    <property type="entry name" value="M28_fam"/>
</dbReference>
<dbReference type="AlphaFoldDB" id="A0A1G4Y319"/>
<evidence type="ECO:0000313" key="8">
    <source>
        <dbReference type="EMBL" id="SCX47773.1"/>
    </source>
</evidence>
<evidence type="ECO:0000256" key="1">
    <source>
        <dbReference type="ARBA" id="ARBA00022438"/>
    </source>
</evidence>
<evidence type="ECO:0000313" key="9">
    <source>
        <dbReference type="Proteomes" id="UP000183569"/>
    </source>
</evidence>
<dbReference type="GO" id="GO:0046872">
    <property type="term" value="F:metal ion binding"/>
    <property type="evidence" value="ECO:0007669"/>
    <property type="project" value="UniProtKB-KW"/>
</dbReference>
<dbReference type="GO" id="GO:0004177">
    <property type="term" value="F:aminopeptidase activity"/>
    <property type="evidence" value="ECO:0007669"/>
    <property type="project" value="UniProtKB-KW"/>
</dbReference>
<gene>
    <name evidence="8" type="ORF">SAMN02927897_01890</name>
</gene>
<evidence type="ECO:0000256" key="6">
    <source>
        <dbReference type="ARBA" id="ARBA00022833"/>
    </source>
</evidence>
<keyword evidence="4" id="KW-0732">Signal</keyword>
<comment type="caution">
    <text evidence="8">The sequence shown here is derived from an EMBL/GenBank/DDBJ whole genome shotgun (WGS) entry which is preliminary data.</text>
</comment>
<reference evidence="8 9" key="1">
    <citation type="submission" date="2016-10" db="EMBL/GenBank/DDBJ databases">
        <authorList>
            <person name="Varghese N."/>
            <person name="Submissions S."/>
        </authorList>
    </citation>
    <scope>NUCLEOTIDE SEQUENCE [LARGE SCALE GENOMIC DNA]</scope>
    <source>
        <strain evidence="8 9">CGMCC 1.12102</strain>
    </source>
</reference>
<organism evidence="8 9">
    <name type="scientific">Kosakonia sacchari</name>
    <dbReference type="NCBI Taxonomy" id="1158459"/>
    <lineage>
        <taxon>Bacteria</taxon>
        <taxon>Pseudomonadati</taxon>
        <taxon>Pseudomonadota</taxon>
        <taxon>Gammaproteobacteria</taxon>
        <taxon>Enterobacterales</taxon>
        <taxon>Enterobacteriaceae</taxon>
        <taxon>Kosakonia</taxon>
    </lineage>
</organism>
<evidence type="ECO:0000256" key="3">
    <source>
        <dbReference type="ARBA" id="ARBA00022723"/>
    </source>
</evidence>
<keyword evidence="6" id="KW-0862">Zinc</keyword>
<evidence type="ECO:0000259" key="7">
    <source>
        <dbReference type="Pfam" id="PF04389"/>
    </source>
</evidence>
<evidence type="ECO:0000256" key="5">
    <source>
        <dbReference type="ARBA" id="ARBA00022801"/>
    </source>
</evidence>
<keyword evidence="2" id="KW-0645">Protease</keyword>
<name>A0A1G4Y319_9ENTR</name>
<dbReference type="Pfam" id="PF04389">
    <property type="entry name" value="Peptidase_M28"/>
    <property type="match status" value="1"/>
</dbReference>